<gene>
    <name evidence="4" type="ORF">Ctob_008434</name>
</gene>
<feature type="compositionally biased region" description="Polar residues" evidence="2">
    <location>
        <begin position="1501"/>
        <end position="1510"/>
    </location>
</feature>
<feature type="region of interest" description="Disordered" evidence="2">
    <location>
        <begin position="1442"/>
        <end position="1528"/>
    </location>
</feature>
<feature type="region of interest" description="Disordered" evidence="2">
    <location>
        <begin position="1612"/>
        <end position="1643"/>
    </location>
</feature>
<evidence type="ECO:0000256" key="2">
    <source>
        <dbReference type="SAM" id="MobiDB-lite"/>
    </source>
</evidence>
<dbReference type="SUPFAM" id="SSF49599">
    <property type="entry name" value="TRAF domain-like"/>
    <property type="match status" value="1"/>
</dbReference>
<evidence type="ECO:0000313" key="5">
    <source>
        <dbReference type="Proteomes" id="UP000037460"/>
    </source>
</evidence>
<feature type="compositionally biased region" description="Pro residues" evidence="2">
    <location>
        <begin position="1121"/>
        <end position="1133"/>
    </location>
</feature>
<organism evidence="4 5">
    <name type="scientific">Chrysochromulina tobinii</name>
    <dbReference type="NCBI Taxonomy" id="1460289"/>
    <lineage>
        <taxon>Eukaryota</taxon>
        <taxon>Haptista</taxon>
        <taxon>Haptophyta</taxon>
        <taxon>Prymnesiophyceae</taxon>
        <taxon>Prymnesiales</taxon>
        <taxon>Chrysochromulinaceae</taxon>
        <taxon>Chrysochromulina</taxon>
    </lineage>
</organism>
<feature type="region of interest" description="Disordered" evidence="2">
    <location>
        <begin position="1121"/>
        <end position="1177"/>
    </location>
</feature>
<evidence type="ECO:0000313" key="4">
    <source>
        <dbReference type="EMBL" id="KOO53486.1"/>
    </source>
</evidence>
<dbReference type="Gene3D" id="2.60.210.10">
    <property type="entry name" value="Apoptosis, Tumor Necrosis Factor Receptor Associated Protein 2, Chain A"/>
    <property type="match status" value="1"/>
</dbReference>
<feature type="compositionally biased region" description="Gly residues" evidence="2">
    <location>
        <begin position="1632"/>
        <end position="1643"/>
    </location>
</feature>
<evidence type="ECO:0000256" key="1">
    <source>
        <dbReference type="ARBA" id="ARBA00023054"/>
    </source>
</evidence>
<sequence>MPPAPRPAWTSHAAAEASSAEAGASASQPSPPSATTVAAVAAASGRPSAGDAAAAAIAIDSAELLSIDRALVTLPELRQTCNAIELLRSAAREGPPIHEWKLSGFASQGPAKVASPPFELYGRRWSLLLHPRGCGANAQGTHISAYLRLEHGPACDARVRLAVRNQHSPTLSTFNKPWQWRFDSNGKNRGVSSLLPLSSANVDAGFVVDDTLVLQLWLRPLGVAESRCLPPGAEDGLPAGDTLQPAARRHFHAKLLHHVWLSNSQALAPAGSPAPAASGCAKLSSGAAGGSAVPASAASGSAAAAHSGAEEVIRVLEQLAPSWCSEDPSWATERHRLQLLALNAAAADGHKETLVALLDSGWMHPVQLYLTNLPAAYARYAGPYEQVASPRRFSYGRPVYRSGHCYLFYAEERVGERDGGVAQWVVGREEDLGCTNGWMFVDDDAVSPELIIGDAEGGAEADSPLLLAARGTAGAAPVVQLLAAEGFCDYRALGAAATHTVRIGLLEAALLRHPSFMSLVQDPFAQLARAVERFPKPLGAALSNLLGWFSCSLYRDGSTVGPFGSLSAPCQEAVLWRVAEAVLIPPGSTGSTAPLHLCALNESCLWEWLAQWDLMMRMSDKLESLLCEGMDDADGEAAEGVYRNLALRYAAQLEECCQLLYGDEVAAELGIQSDGVSVERWSCGGQFLVDVIGRWVFGPSFWIKEHLWRLPDGPSRWEAYRGYHNQLRGTELLLPASYMSVDPWLLSLGCFRGSSAASGRESTMIRYCLELMQSHARHLEGAEPDESSKSGKSRAEMSLLEAWKAKCPYINALDLKRGKNRPLYSYMSSVITEGIHAEPSTSTASLPTAHEREAVASADTAEMVKWWRTLSVPQRQRLLGFPVIDLERLVWLTPIWEVLLHKLPELIAGEASASQRVACVNGQVQLGPALVSAPEAAIQAMQQARSRELEWTTEAGEGIEAAKQRMLEQLALSMLQQRMLDCHKRDSQEEDAERMAQLLIAEEEDTSPPPAAAKKGSADVSNEPWQAVGKAAKGSSKSGKASSLTASVTASGTAAVGAGARAGGNGTGSSSPAATAPVHIDPAMVSLLKEMTGAAPKKCEDALRLHNGNADSAALWLLSEAPPPPGGVPPTPESAPARAEAVSPAAPNLPVAEARAASGAGAARRDGGRGGSPDLRIDGISVTASSFGSATFGGAVRPTDGLLLDLRAVDGATGGAKPTGSIPQSSSGTLPSVAVNVHTLPSVTSSGGLSPSAAPPTSAFPAGAPSALAAWPPTRVANLALVAESGGFDGAELMGVVRDTPPGKPYGFISVWHHNVTVFYHYNDVVPSAKELVKRHTAVAFSVASWSQGFKAEKVRPLTPLEQRVGAKDGRLGMLRANVKKWSASTGEGLLQLCAQPCSLPFTATGALAARLAVGSALVCKIDGKGKDLVACMLQLAGPVGADPGSPSKAETAQAAQGLPQGLPSPSSVPSPKQASLPPSPTRGAPAPASPANLSAAGGRTLSTELSSSDDAGAPMPQPALSPSIGTLPASVMGHEAVGAAFEKLEELSRATAELSAREMASTFGRAQAVQAAQAAASASAADDEDDAAAGAVPSLAWPILPPALQDALPASPALPPGMLQPVGGPAPLHGGSSGALGAGGGAGDALSQPLFPSIGSLGGSGLCGGGLGA</sequence>
<dbReference type="PANTHER" id="PTHR46236:SF35">
    <property type="entry name" value="MATH DOMAIN-CONTAINING PROTEIN"/>
    <property type="match status" value="1"/>
</dbReference>
<dbReference type="PANTHER" id="PTHR46236">
    <property type="entry name" value="TRAF-LIKE SUPERFAMILY PROTEIN"/>
    <property type="match status" value="1"/>
</dbReference>
<protein>
    <recommendedName>
        <fullName evidence="3">MATH domain-containing protein</fullName>
    </recommendedName>
</protein>
<dbReference type="InterPro" id="IPR008974">
    <property type="entry name" value="TRAF-like"/>
</dbReference>
<feature type="region of interest" description="Disordered" evidence="2">
    <location>
        <begin position="1"/>
        <end position="33"/>
    </location>
</feature>
<dbReference type="PROSITE" id="PS50144">
    <property type="entry name" value="MATH"/>
    <property type="match status" value="1"/>
</dbReference>
<dbReference type="CDD" id="cd00121">
    <property type="entry name" value="MATH"/>
    <property type="match status" value="1"/>
</dbReference>
<feature type="compositionally biased region" description="Low complexity" evidence="2">
    <location>
        <begin position="13"/>
        <end position="33"/>
    </location>
</feature>
<dbReference type="Proteomes" id="UP000037460">
    <property type="component" value="Unassembled WGS sequence"/>
</dbReference>
<dbReference type="Pfam" id="PF22486">
    <property type="entry name" value="MATH_2"/>
    <property type="match status" value="1"/>
</dbReference>
<evidence type="ECO:0000259" key="3">
    <source>
        <dbReference type="PROSITE" id="PS50144"/>
    </source>
</evidence>
<dbReference type="InterPro" id="IPR050804">
    <property type="entry name" value="MCC"/>
</dbReference>
<dbReference type="InterPro" id="IPR012340">
    <property type="entry name" value="NA-bd_OB-fold"/>
</dbReference>
<comment type="caution">
    <text evidence="4">The sequence shown here is derived from an EMBL/GenBank/DDBJ whole genome shotgun (WGS) entry which is preliminary data.</text>
</comment>
<feature type="region of interest" description="Disordered" evidence="2">
    <location>
        <begin position="1002"/>
        <end position="1041"/>
    </location>
</feature>
<feature type="compositionally biased region" description="Polar residues" evidence="2">
    <location>
        <begin position="1464"/>
        <end position="1474"/>
    </location>
</feature>
<feature type="compositionally biased region" description="Low complexity" evidence="2">
    <location>
        <begin position="1484"/>
        <end position="1499"/>
    </location>
</feature>
<dbReference type="InterPro" id="IPR002083">
    <property type="entry name" value="MATH/TRAF_dom"/>
</dbReference>
<keyword evidence="5" id="KW-1185">Reference proteome</keyword>
<dbReference type="Gene3D" id="1.10.8.10">
    <property type="entry name" value="DNA helicase RuvA subunit, C-terminal domain"/>
    <property type="match status" value="1"/>
</dbReference>
<reference evidence="5" key="1">
    <citation type="journal article" date="2015" name="PLoS Genet.">
        <title>Genome Sequence and Transcriptome Analyses of Chrysochromulina tobin: Metabolic Tools for Enhanced Algal Fitness in the Prominent Order Prymnesiales (Haptophyceae).</title>
        <authorList>
            <person name="Hovde B.T."/>
            <person name="Deodato C.R."/>
            <person name="Hunsperger H.M."/>
            <person name="Ryken S.A."/>
            <person name="Yost W."/>
            <person name="Jha R.K."/>
            <person name="Patterson J."/>
            <person name="Monnat R.J. Jr."/>
            <person name="Barlow S.B."/>
            <person name="Starkenburg S.R."/>
            <person name="Cattolico R.A."/>
        </authorList>
    </citation>
    <scope>NUCLEOTIDE SEQUENCE</scope>
    <source>
        <strain evidence="5">CCMP291</strain>
    </source>
</reference>
<feature type="compositionally biased region" description="Low complexity" evidence="2">
    <location>
        <begin position="1029"/>
        <end position="1041"/>
    </location>
</feature>
<proteinExistence type="predicted"/>
<keyword evidence="1" id="KW-0175">Coiled coil</keyword>
<name>A0A0M0LR88_9EUKA</name>
<accession>A0A0M0LR88</accession>
<dbReference type="EMBL" id="JWZX01000208">
    <property type="protein sequence ID" value="KOO53486.1"/>
    <property type="molecule type" value="Genomic_DNA"/>
</dbReference>
<feature type="domain" description="MATH" evidence="3">
    <location>
        <begin position="95"/>
        <end position="218"/>
    </location>
</feature>
<dbReference type="SUPFAM" id="SSF50249">
    <property type="entry name" value="Nucleic acid-binding proteins"/>
    <property type="match status" value="1"/>
</dbReference>
<feature type="compositionally biased region" description="Low complexity" evidence="2">
    <location>
        <begin position="1134"/>
        <end position="1146"/>
    </location>
</feature>